<dbReference type="Proteomes" id="UP000791440">
    <property type="component" value="Unassembled WGS sequence"/>
</dbReference>
<reference evidence="2" key="2">
    <citation type="submission" date="2020-12" db="EMBL/GenBank/DDBJ databases">
        <authorList>
            <person name="Kanost M."/>
        </authorList>
    </citation>
    <scope>NUCLEOTIDE SEQUENCE</scope>
</reference>
<accession>A0A921Z1U4</accession>
<dbReference type="AlphaFoldDB" id="A0A921Z1U4"/>
<feature type="transmembrane region" description="Helical" evidence="1">
    <location>
        <begin position="161"/>
        <end position="182"/>
    </location>
</feature>
<sequence length="226" mass="26572">MCDIKPINTIIFVENMLCIYRNYIFYSENAKRIRILRITIEIILYAAVTFVDVIILYHHFQKSSETVLLIILNNILFLGYSILCMINGMRNSNYFKELIDTFGKLHRNCGNDITYNKSLNCLNLTFVVASVTYSVILSVVLTQDKINHEIILLIWVKIIKWYRVISEYLVYYILVTILHIFFKRFNGSLDKTQRLLNENIIKVGDMTDQTNLKIIEESTEMYTIPV</sequence>
<feature type="non-terminal residue" evidence="2">
    <location>
        <position position="226"/>
    </location>
</feature>
<comment type="caution">
    <text evidence="2">The sequence shown here is derived from an EMBL/GenBank/DDBJ whole genome shotgun (WGS) entry which is preliminary data.</text>
</comment>
<name>A0A921Z1U4_MANSE</name>
<evidence type="ECO:0000313" key="3">
    <source>
        <dbReference type="Proteomes" id="UP000791440"/>
    </source>
</evidence>
<feature type="transmembrane region" description="Helical" evidence="1">
    <location>
        <begin position="66"/>
        <end position="86"/>
    </location>
</feature>
<gene>
    <name evidence="2" type="ORF">O3G_MSEX006050</name>
</gene>
<keyword evidence="3" id="KW-1185">Reference proteome</keyword>
<keyword evidence="1" id="KW-0812">Transmembrane</keyword>
<protein>
    <submittedName>
        <fullName evidence="2">Uncharacterized protein</fullName>
    </submittedName>
</protein>
<dbReference type="EMBL" id="JH668374">
    <property type="protein sequence ID" value="KAG6449426.1"/>
    <property type="molecule type" value="Genomic_DNA"/>
</dbReference>
<keyword evidence="1" id="KW-0472">Membrane</keyword>
<keyword evidence="1" id="KW-1133">Transmembrane helix</keyword>
<reference evidence="2" key="1">
    <citation type="journal article" date="2016" name="Insect Biochem. Mol. Biol.">
        <title>Multifaceted biological insights from a draft genome sequence of the tobacco hornworm moth, Manduca sexta.</title>
        <authorList>
            <person name="Kanost M.R."/>
            <person name="Arrese E.L."/>
            <person name="Cao X."/>
            <person name="Chen Y.R."/>
            <person name="Chellapilla S."/>
            <person name="Goldsmith M.R."/>
            <person name="Grosse-Wilde E."/>
            <person name="Heckel D.G."/>
            <person name="Herndon N."/>
            <person name="Jiang H."/>
            <person name="Papanicolaou A."/>
            <person name="Qu J."/>
            <person name="Soulages J.L."/>
            <person name="Vogel H."/>
            <person name="Walters J."/>
            <person name="Waterhouse R.M."/>
            <person name="Ahn S.J."/>
            <person name="Almeida F.C."/>
            <person name="An C."/>
            <person name="Aqrawi P."/>
            <person name="Bretschneider A."/>
            <person name="Bryant W.B."/>
            <person name="Bucks S."/>
            <person name="Chao H."/>
            <person name="Chevignon G."/>
            <person name="Christen J.M."/>
            <person name="Clarke D.F."/>
            <person name="Dittmer N.T."/>
            <person name="Ferguson L.C.F."/>
            <person name="Garavelou S."/>
            <person name="Gordon K.H.J."/>
            <person name="Gunaratna R.T."/>
            <person name="Han Y."/>
            <person name="Hauser F."/>
            <person name="He Y."/>
            <person name="Heidel-Fischer H."/>
            <person name="Hirsh A."/>
            <person name="Hu Y."/>
            <person name="Jiang H."/>
            <person name="Kalra D."/>
            <person name="Klinner C."/>
            <person name="Konig C."/>
            <person name="Kovar C."/>
            <person name="Kroll A.R."/>
            <person name="Kuwar S.S."/>
            <person name="Lee S.L."/>
            <person name="Lehman R."/>
            <person name="Li K."/>
            <person name="Li Z."/>
            <person name="Liang H."/>
            <person name="Lovelace S."/>
            <person name="Lu Z."/>
            <person name="Mansfield J.H."/>
            <person name="McCulloch K.J."/>
            <person name="Mathew T."/>
            <person name="Morton B."/>
            <person name="Muzny D.M."/>
            <person name="Neunemann D."/>
            <person name="Ongeri F."/>
            <person name="Pauchet Y."/>
            <person name="Pu L.L."/>
            <person name="Pyrousis I."/>
            <person name="Rao X.J."/>
            <person name="Redding A."/>
            <person name="Roesel C."/>
            <person name="Sanchez-Gracia A."/>
            <person name="Schaack S."/>
            <person name="Shukla A."/>
            <person name="Tetreau G."/>
            <person name="Wang Y."/>
            <person name="Xiong G.H."/>
            <person name="Traut W."/>
            <person name="Walsh T.K."/>
            <person name="Worley K.C."/>
            <person name="Wu D."/>
            <person name="Wu W."/>
            <person name="Wu Y.Q."/>
            <person name="Zhang X."/>
            <person name="Zou Z."/>
            <person name="Zucker H."/>
            <person name="Briscoe A.D."/>
            <person name="Burmester T."/>
            <person name="Clem R.J."/>
            <person name="Feyereisen R."/>
            <person name="Grimmelikhuijzen C.J.P."/>
            <person name="Hamodrakas S.J."/>
            <person name="Hansson B.S."/>
            <person name="Huguet E."/>
            <person name="Jermiin L.S."/>
            <person name="Lan Q."/>
            <person name="Lehman H.K."/>
            <person name="Lorenzen M."/>
            <person name="Merzendorfer H."/>
            <person name="Michalopoulos I."/>
            <person name="Morton D.B."/>
            <person name="Muthukrishnan S."/>
            <person name="Oakeshott J.G."/>
            <person name="Palmer W."/>
            <person name="Park Y."/>
            <person name="Passarelli A.L."/>
            <person name="Rozas J."/>
            <person name="Schwartz L.M."/>
            <person name="Smith W."/>
            <person name="Southgate A."/>
            <person name="Vilcinskas A."/>
            <person name="Vogt R."/>
            <person name="Wang P."/>
            <person name="Werren J."/>
            <person name="Yu X.Q."/>
            <person name="Zhou J.J."/>
            <person name="Brown S.J."/>
            <person name="Scherer S.E."/>
            <person name="Richards S."/>
            <person name="Blissard G.W."/>
        </authorList>
    </citation>
    <scope>NUCLEOTIDE SEQUENCE</scope>
</reference>
<feature type="transmembrane region" description="Helical" evidence="1">
    <location>
        <begin position="121"/>
        <end position="141"/>
    </location>
</feature>
<proteinExistence type="predicted"/>
<evidence type="ECO:0000313" key="2">
    <source>
        <dbReference type="EMBL" id="KAG6449426.1"/>
    </source>
</evidence>
<organism evidence="2 3">
    <name type="scientific">Manduca sexta</name>
    <name type="common">Tobacco hawkmoth</name>
    <name type="synonym">Tobacco hornworm</name>
    <dbReference type="NCBI Taxonomy" id="7130"/>
    <lineage>
        <taxon>Eukaryota</taxon>
        <taxon>Metazoa</taxon>
        <taxon>Ecdysozoa</taxon>
        <taxon>Arthropoda</taxon>
        <taxon>Hexapoda</taxon>
        <taxon>Insecta</taxon>
        <taxon>Pterygota</taxon>
        <taxon>Neoptera</taxon>
        <taxon>Endopterygota</taxon>
        <taxon>Lepidoptera</taxon>
        <taxon>Glossata</taxon>
        <taxon>Ditrysia</taxon>
        <taxon>Bombycoidea</taxon>
        <taxon>Sphingidae</taxon>
        <taxon>Sphinginae</taxon>
        <taxon>Sphingini</taxon>
        <taxon>Manduca</taxon>
    </lineage>
</organism>
<feature type="transmembrane region" description="Helical" evidence="1">
    <location>
        <begin position="42"/>
        <end position="60"/>
    </location>
</feature>
<evidence type="ECO:0000256" key="1">
    <source>
        <dbReference type="SAM" id="Phobius"/>
    </source>
</evidence>